<dbReference type="PANTHER" id="PTHR44329">
    <property type="entry name" value="SERINE/THREONINE-PROTEIN KINASE TNNI3K-RELATED"/>
    <property type="match status" value="1"/>
</dbReference>
<keyword evidence="3" id="KW-1185">Reference proteome</keyword>
<evidence type="ECO:0000259" key="1">
    <source>
        <dbReference type="PROSITE" id="PS50011"/>
    </source>
</evidence>
<dbReference type="PROSITE" id="PS50011">
    <property type="entry name" value="PROTEIN_KINASE_DOM"/>
    <property type="match status" value="1"/>
</dbReference>
<sequence length="140" mass="16373">MCYGIIPYIAPEIFQKQNFCETLINDSNIECRSHTKASDIYSFGIIMWELMAGRRPFWDQNYDTDLIIKICDGIRPPIVTNAPEGFINIMQECWNANPNKRPTASKRKYRENFIDDDKNNKKIKPNESHSYLSNALEFDI</sequence>
<dbReference type="GO" id="GO:0004674">
    <property type="term" value="F:protein serine/threonine kinase activity"/>
    <property type="evidence" value="ECO:0007669"/>
    <property type="project" value="TreeGrafter"/>
</dbReference>
<protein>
    <submittedName>
        <fullName evidence="2">6736_t:CDS:1</fullName>
    </submittedName>
</protein>
<dbReference type="OrthoDB" id="26722at2759"/>
<name>A0A9W4SGW1_9GLOM</name>
<dbReference type="InterPro" id="IPR051681">
    <property type="entry name" value="Ser/Thr_Kinases-Pseudokinases"/>
</dbReference>
<dbReference type="Gene3D" id="1.10.510.10">
    <property type="entry name" value="Transferase(Phosphotransferase) domain 1"/>
    <property type="match status" value="1"/>
</dbReference>
<evidence type="ECO:0000313" key="2">
    <source>
        <dbReference type="EMBL" id="CAI2168073.1"/>
    </source>
</evidence>
<proteinExistence type="predicted"/>
<dbReference type="AlphaFoldDB" id="A0A9W4SGW1"/>
<feature type="domain" description="Protein kinase" evidence="1">
    <location>
        <begin position="1"/>
        <end position="114"/>
    </location>
</feature>
<dbReference type="InterPro" id="IPR001245">
    <property type="entry name" value="Ser-Thr/Tyr_kinase_cat_dom"/>
</dbReference>
<dbReference type="EMBL" id="CAMKVN010000451">
    <property type="protein sequence ID" value="CAI2168073.1"/>
    <property type="molecule type" value="Genomic_DNA"/>
</dbReference>
<reference evidence="2" key="1">
    <citation type="submission" date="2022-08" db="EMBL/GenBank/DDBJ databases">
        <authorList>
            <person name="Kallberg Y."/>
            <person name="Tangrot J."/>
            <person name="Rosling A."/>
        </authorList>
    </citation>
    <scope>NUCLEOTIDE SEQUENCE</scope>
    <source>
        <strain evidence="2">Wild A</strain>
    </source>
</reference>
<dbReference type="Proteomes" id="UP001153678">
    <property type="component" value="Unassembled WGS sequence"/>
</dbReference>
<gene>
    <name evidence="2" type="ORF">FWILDA_LOCUS3401</name>
</gene>
<accession>A0A9W4SGW1</accession>
<comment type="caution">
    <text evidence="2">The sequence shown here is derived from an EMBL/GenBank/DDBJ whole genome shotgun (WGS) entry which is preliminary data.</text>
</comment>
<dbReference type="Pfam" id="PF07714">
    <property type="entry name" value="PK_Tyr_Ser-Thr"/>
    <property type="match status" value="1"/>
</dbReference>
<dbReference type="InterPro" id="IPR000719">
    <property type="entry name" value="Prot_kinase_dom"/>
</dbReference>
<dbReference type="GO" id="GO:0005524">
    <property type="term" value="F:ATP binding"/>
    <property type="evidence" value="ECO:0007669"/>
    <property type="project" value="InterPro"/>
</dbReference>
<evidence type="ECO:0000313" key="3">
    <source>
        <dbReference type="Proteomes" id="UP001153678"/>
    </source>
</evidence>
<dbReference type="InterPro" id="IPR011009">
    <property type="entry name" value="Kinase-like_dom_sf"/>
</dbReference>
<organism evidence="2 3">
    <name type="scientific">Funneliformis geosporum</name>
    <dbReference type="NCBI Taxonomy" id="1117311"/>
    <lineage>
        <taxon>Eukaryota</taxon>
        <taxon>Fungi</taxon>
        <taxon>Fungi incertae sedis</taxon>
        <taxon>Mucoromycota</taxon>
        <taxon>Glomeromycotina</taxon>
        <taxon>Glomeromycetes</taxon>
        <taxon>Glomerales</taxon>
        <taxon>Glomeraceae</taxon>
        <taxon>Funneliformis</taxon>
    </lineage>
</organism>
<dbReference type="SUPFAM" id="SSF56112">
    <property type="entry name" value="Protein kinase-like (PK-like)"/>
    <property type="match status" value="1"/>
</dbReference>